<sequence>MFDPNGPLPPAVYWRRRVLAIGAVVLAAVLLGWGAVAMVGGAAQPRGAPPPRPPGPPVAVAADAPPPQCADPAMRVVAEVARPEFRVGERIDLSIVVTNAGDRACVRDTNRMLRELTVSTPAGKHVWSSNDCYSESTNEQPLLQPGQSVRNDVQWSGQTSTPDCGADQGRVPAGEYQVVARVAALKSSPTSFRLVAGS</sequence>
<dbReference type="EMBL" id="JACHIW010000001">
    <property type="protein sequence ID" value="MBB5153935.1"/>
    <property type="molecule type" value="Genomic_DNA"/>
</dbReference>
<protein>
    <recommendedName>
        <fullName evidence="4">Intracellular proteinase inhibitor BsuPI domain-containing protein</fullName>
    </recommendedName>
</protein>
<evidence type="ECO:0000313" key="3">
    <source>
        <dbReference type="Proteomes" id="UP000584374"/>
    </source>
</evidence>
<accession>A0A840Q6A9</accession>
<evidence type="ECO:0000313" key="2">
    <source>
        <dbReference type="EMBL" id="MBB5153935.1"/>
    </source>
</evidence>
<comment type="caution">
    <text evidence="2">The sequence shown here is derived from an EMBL/GenBank/DDBJ whole genome shotgun (WGS) entry which is preliminary data.</text>
</comment>
<dbReference type="RefSeq" id="WP_184725276.1">
    <property type="nucleotide sequence ID" value="NZ_JACHIW010000001.1"/>
</dbReference>
<name>A0A840Q6A9_9PSEU</name>
<dbReference type="AlphaFoldDB" id="A0A840Q6A9"/>
<organism evidence="2 3">
    <name type="scientific">Saccharopolyspora phatthalungensis</name>
    <dbReference type="NCBI Taxonomy" id="664693"/>
    <lineage>
        <taxon>Bacteria</taxon>
        <taxon>Bacillati</taxon>
        <taxon>Actinomycetota</taxon>
        <taxon>Actinomycetes</taxon>
        <taxon>Pseudonocardiales</taxon>
        <taxon>Pseudonocardiaceae</taxon>
        <taxon>Saccharopolyspora</taxon>
    </lineage>
</organism>
<keyword evidence="1" id="KW-0812">Transmembrane</keyword>
<keyword evidence="3" id="KW-1185">Reference proteome</keyword>
<evidence type="ECO:0008006" key="4">
    <source>
        <dbReference type="Google" id="ProtNLM"/>
    </source>
</evidence>
<keyword evidence="1" id="KW-0472">Membrane</keyword>
<feature type="transmembrane region" description="Helical" evidence="1">
    <location>
        <begin position="20"/>
        <end position="43"/>
    </location>
</feature>
<reference evidence="2 3" key="1">
    <citation type="submission" date="2020-08" db="EMBL/GenBank/DDBJ databases">
        <title>Sequencing the genomes of 1000 actinobacteria strains.</title>
        <authorList>
            <person name="Klenk H.-P."/>
        </authorList>
    </citation>
    <scope>NUCLEOTIDE SEQUENCE [LARGE SCALE GENOMIC DNA]</scope>
    <source>
        <strain evidence="2 3">DSM 45584</strain>
    </source>
</reference>
<proteinExistence type="predicted"/>
<dbReference type="Proteomes" id="UP000584374">
    <property type="component" value="Unassembled WGS sequence"/>
</dbReference>
<evidence type="ECO:0000256" key="1">
    <source>
        <dbReference type="SAM" id="Phobius"/>
    </source>
</evidence>
<keyword evidence="1" id="KW-1133">Transmembrane helix</keyword>
<gene>
    <name evidence="2" type="ORF">BJ970_001469</name>
</gene>